<dbReference type="AlphaFoldDB" id="A0A837IHG1"/>
<proteinExistence type="predicted"/>
<protein>
    <recommendedName>
        <fullName evidence="4">Bacterial Ig-like domain-containing protein</fullName>
    </recommendedName>
</protein>
<name>A0A837IHG1_9BACT</name>
<gene>
    <name evidence="2" type="ORF">UX01_C0015G0009</name>
</gene>
<keyword evidence="1" id="KW-1133">Transmembrane helix</keyword>
<evidence type="ECO:0000313" key="3">
    <source>
        <dbReference type="Proteomes" id="UP000034078"/>
    </source>
</evidence>
<dbReference type="InterPro" id="IPR013783">
    <property type="entry name" value="Ig-like_fold"/>
</dbReference>
<evidence type="ECO:0000256" key="1">
    <source>
        <dbReference type="SAM" id="Phobius"/>
    </source>
</evidence>
<feature type="non-terminal residue" evidence="2">
    <location>
        <position position="409"/>
    </location>
</feature>
<reference evidence="2 3" key="1">
    <citation type="journal article" date="2015" name="Nature">
        <title>rRNA introns, odd ribosomes, and small enigmatic genomes across a large radiation of phyla.</title>
        <authorList>
            <person name="Brown C.T."/>
            <person name="Hug L.A."/>
            <person name="Thomas B.C."/>
            <person name="Sharon I."/>
            <person name="Castelle C.J."/>
            <person name="Singh A."/>
            <person name="Wilkins M.J."/>
            <person name="Williams K.H."/>
            <person name="Banfield J.F."/>
        </authorList>
    </citation>
    <scope>NUCLEOTIDE SEQUENCE [LARGE SCALE GENOMIC DNA]</scope>
</reference>
<accession>A0A837IHG1</accession>
<sequence length="409" mass="44863">MTRIIFYLSFFVVLIVIPIPVFAVTNPQTSTSSVSATVQDQSFTAPVLLLPAHNDRLKTARPTFSWLRPSPLPITPLNHYDFYLDGAVFASGLADSLISVDFYFYSATASAGTFYVTPKTDLAQGYHTWKVIAYNNVDISATSSTRTFYLDSLPPFISVTNVDQTPLTWTTADPTTIPSVENRYLTVTTANPKVKGAVEASANFKIILVCPTNILTVCTNQEYSANLPAGLWEFTFSDLASGYTYTAKASATDAAGNSTLFPDFFITYGSSPTTPAFPTLPLGGTLTPPPNLLATITPAPLTYGPPVSPTPPPKKDTGRFNSVDLFYRFLIILIVLGLPTHLIMAAFGTQTPLNFVPKFLFILAFPFLRPKRYQTTPFAFITIFIADKLDKPWQTVVSDIKGFYRLKSP</sequence>
<dbReference type="Gene3D" id="2.60.40.10">
    <property type="entry name" value="Immunoglobulins"/>
    <property type="match status" value="2"/>
</dbReference>
<keyword evidence="1" id="KW-0812">Transmembrane</keyword>
<organism evidence="2 3">
    <name type="scientific">Candidatus Collierbacteria bacterium GW2011_GWB2_45_17</name>
    <dbReference type="NCBI Taxonomy" id="1618388"/>
    <lineage>
        <taxon>Bacteria</taxon>
        <taxon>Candidatus Collieribacteriota</taxon>
    </lineage>
</organism>
<evidence type="ECO:0000313" key="2">
    <source>
        <dbReference type="EMBL" id="KKT98985.1"/>
    </source>
</evidence>
<comment type="caution">
    <text evidence="2">The sequence shown here is derived from an EMBL/GenBank/DDBJ whole genome shotgun (WGS) entry which is preliminary data.</text>
</comment>
<keyword evidence="1" id="KW-0472">Membrane</keyword>
<dbReference type="EMBL" id="LCKO01000015">
    <property type="protein sequence ID" value="KKT98985.1"/>
    <property type="molecule type" value="Genomic_DNA"/>
</dbReference>
<dbReference type="Proteomes" id="UP000034078">
    <property type="component" value="Unassembled WGS sequence"/>
</dbReference>
<evidence type="ECO:0008006" key="4">
    <source>
        <dbReference type="Google" id="ProtNLM"/>
    </source>
</evidence>
<feature type="transmembrane region" description="Helical" evidence="1">
    <location>
        <begin position="325"/>
        <end position="348"/>
    </location>
</feature>